<accession>A0ABS9UTK1</accession>
<proteinExistence type="predicted"/>
<dbReference type="Gene3D" id="3.60.21.10">
    <property type="match status" value="1"/>
</dbReference>
<dbReference type="InterPro" id="IPR004843">
    <property type="entry name" value="Calcineurin-like_PHP"/>
</dbReference>
<dbReference type="PANTHER" id="PTHR42850:SF7">
    <property type="entry name" value="BIS(5'-NUCLEOSYL)-TETRAPHOSPHATASE PRPE [ASYMMETRICAL]"/>
    <property type="match status" value="1"/>
</dbReference>
<dbReference type="InterPro" id="IPR050126">
    <property type="entry name" value="Ap4A_hydrolase"/>
</dbReference>
<dbReference type="RefSeq" id="WP_241276438.1">
    <property type="nucleotide sequence ID" value="NZ_JAKZGS010000023.1"/>
</dbReference>
<evidence type="ECO:0000313" key="3">
    <source>
        <dbReference type="Proteomes" id="UP001165488"/>
    </source>
</evidence>
<protein>
    <submittedName>
        <fullName evidence="2">Metallophosphoesterase</fullName>
    </submittedName>
</protein>
<gene>
    <name evidence="2" type="ORF">MM236_18260</name>
</gene>
<name>A0ABS9UTK1_9BACT</name>
<dbReference type="InterPro" id="IPR029052">
    <property type="entry name" value="Metallo-depent_PP-like"/>
</dbReference>
<feature type="domain" description="Calcineurin-like phosphoesterase" evidence="1">
    <location>
        <begin position="2"/>
        <end position="130"/>
    </location>
</feature>
<sequence length="303" mass="35229">MIDFIGDIHGHADKLEALLLKLGYSKRNGTYSHPERKALFVGDYIDRGPQIRETLEIVKRMVDSENAIALMGNHEYNAICFNLKAAGGGHLREHSAKNINQHQATLSQFQNKQHEYEMYLEWFKTLPLFYETEEFRAVHACWDKTSIEYLKENLVEGKLTDELIYQSVKKGSPLNEAIEQTLKGKELKLPDGLFFTDKDGARRTEIRIKWWEDPNQMTYKEISVEPINNLPDRQVDVSGIGSIDYYPESDKKVFFGHYWLKGEPSLYKDNICCLDYSVAKDGKLVAYRMHDELHLQRENLLYV</sequence>
<evidence type="ECO:0000313" key="2">
    <source>
        <dbReference type="EMBL" id="MCH7399944.1"/>
    </source>
</evidence>
<dbReference type="Pfam" id="PF00149">
    <property type="entry name" value="Metallophos"/>
    <property type="match status" value="1"/>
</dbReference>
<organism evidence="2 3">
    <name type="scientific">Belliella calami</name>
    <dbReference type="NCBI Taxonomy" id="2923436"/>
    <lineage>
        <taxon>Bacteria</taxon>
        <taxon>Pseudomonadati</taxon>
        <taxon>Bacteroidota</taxon>
        <taxon>Cytophagia</taxon>
        <taxon>Cytophagales</taxon>
        <taxon>Cyclobacteriaceae</taxon>
        <taxon>Belliella</taxon>
    </lineage>
</organism>
<evidence type="ECO:0000259" key="1">
    <source>
        <dbReference type="Pfam" id="PF00149"/>
    </source>
</evidence>
<reference evidence="2" key="1">
    <citation type="submission" date="2022-03" db="EMBL/GenBank/DDBJ databases">
        <title>De novo assembled genomes of Belliella spp. (Cyclobacteriaceae) strains.</title>
        <authorList>
            <person name="Szabo A."/>
            <person name="Korponai K."/>
            <person name="Felfoldi T."/>
        </authorList>
    </citation>
    <scope>NUCLEOTIDE SEQUENCE</scope>
    <source>
        <strain evidence="2">DSM 107340</strain>
    </source>
</reference>
<dbReference type="Proteomes" id="UP001165488">
    <property type="component" value="Unassembled WGS sequence"/>
</dbReference>
<keyword evidence="3" id="KW-1185">Reference proteome</keyword>
<dbReference type="PANTHER" id="PTHR42850">
    <property type="entry name" value="METALLOPHOSPHOESTERASE"/>
    <property type="match status" value="1"/>
</dbReference>
<dbReference type="SUPFAM" id="SSF56300">
    <property type="entry name" value="Metallo-dependent phosphatases"/>
    <property type="match status" value="1"/>
</dbReference>
<dbReference type="EMBL" id="JAKZGS010000023">
    <property type="protein sequence ID" value="MCH7399944.1"/>
    <property type="molecule type" value="Genomic_DNA"/>
</dbReference>
<comment type="caution">
    <text evidence="2">The sequence shown here is derived from an EMBL/GenBank/DDBJ whole genome shotgun (WGS) entry which is preliminary data.</text>
</comment>